<feature type="transmembrane region" description="Helical" evidence="1">
    <location>
        <begin position="59"/>
        <end position="78"/>
    </location>
</feature>
<organism evidence="3 5">
    <name type="scientific">Turicibacter bilis</name>
    <dbReference type="NCBI Taxonomy" id="2735723"/>
    <lineage>
        <taxon>Bacteria</taxon>
        <taxon>Bacillati</taxon>
        <taxon>Bacillota</taxon>
        <taxon>Erysipelotrichia</taxon>
        <taxon>Erysipelotrichales</taxon>
        <taxon>Turicibacteraceae</taxon>
        <taxon>Turicibacter</taxon>
    </lineage>
</organism>
<protein>
    <submittedName>
        <fullName evidence="3">Uncharacterized protein</fullName>
    </submittedName>
</protein>
<proteinExistence type="predicted"/>
<dbReference type="Proteomes" id="UP001058016">
    <property type="component" value="Chromosome"/>
</dbReference>
<dbReference type="AlphaFoldDB" id="A0A9Q9CS55"/>
<dbReference type="Proteomes" id="UP001058072">
    <property type="component" value="Chromosome"/>
</dbReference>
<accession>A0A9Q9CS55</accession>
<evidence type="ECO:0000313" key="5">
    <source>
        <dbReference type="Proteomes" id="UP001058072"/>
    </source>
</evidence>
<evidence type="ECO:0000256" key="1">
    <source>
        <dbReference type="SAM" id="Phobius"/>
    </source>
</evidence>
<dbReference type="EMBL" id="CP071250">
    <property type="protein sequence ID" value="UUF08783.1"/>
    <property type="molecule type" value="Genomic_DNA"/>
</dbReference>
<keyword evidence="1" id="KW-0812">Transmembrane</keyword>
<evidence type="ECO:0000313" key="2">
    <source>
        <dbReference type="EMBL" id="UUF05774.1"/>
    </source>
</evidence>
<keyword evidence="1" id="KW-0472">Membrane</keyword>
<keyword evidence="4" id="KW-1185">Reference proteome</keyword>
<dbReference type="EMBL" id="CP071249">
    <property type="protein sequence ID" value="UUF05774.1"/>
    <property type="molecule type" value="Genomic_DNA"/>
</dbReference>
<evidence type="ECO:0000313" key="4">
    <source>
        <dbReference type="Proteomes" id="UP001058016"/>
    </source>
</evidence>
<keyword evidence="1" id="KW-1133">Transmembrane helix</keyword>
<gene>
    <name evidence="2" type="ORF">J0J69_12160</name>
    <name evidence="3" type="ORF">J0J70_01800</name>
</gene>
<name>A0A9Q9CS55_9FIRM</name>
<reference evidence="3 4" key="1">
    <citation type="submission" date="2021-03" db="EMBL/GenBank/DDBJ databases">
        <title>Comparative Genomics and Metabolomics in the genus Turicibacter.</title>
        <authorList>
            <person name="Maki J."/>
            <person name="Looft T."/>
        </authorList>
    </citation>
    <scope>NUCLEOTIDE SEQUENCE</scope>
    <source>
        <strain evidence="3">ISU324</strain>
        <strain evidence="2 4">MMM721</strain>
    </source>
</reference>
<evidence type="ECO:0000313" key="3">
    <source>
        <dbReference type="EMBL" id="UUF08783.1"/>
    </source>
</evidence>
<sequence>MHLTPQEMKKYEQALERQRKEIWEKSKKNRYKKTWYYSPPFYQRLGYRGRNWWRLNRKWIELLASIIVGISLYYLAIIE</sequence>
<dbReference type="RefSeq" id="WP_212723760.1">
    <property type="nucleotide sequence ID" value="NZ_CP071249.1"/>
</dbReference>